<dbReference type="InterPro" id="IPR035985">
    <property type="entry name" value="Ubiquitin-activating_enz"/>
</dbReference>
<dbReference type="AlphaFoldDB" id="A0A0U3H5U9"/>
<reference evidence="5 6" key="1">
    <citation type="submission" date="2015-12" db="EMBL/GenBank/DDBJ databases">
        <title>A stable core within a dynamic pangenome in Sulfolobus acidocaldarius.</title>
        <authorList>
            <person name="Anderson R."/>
            <person name="Kouris A."/>
            <person name="Seward C."/>
            <person name="Campbell K."/>
            <person name="Whitaker R."/>
        </authorList>
    </citation>
    <scope>NUCLEOTIDE SEQUENCE [LARGE SCALE GENOMIC DNA]</scope>
    <source>
        <strain evidence="3 6">GG12-C01-09</strain>
        <strain evidence="4 5">NG05B_CO5_07</strain>
    </source>
</reference>
<dbReference type="Gene3D" id="3.40.50.720">
    <property type="entry name" value="NAD(P)-binding Rossmann-like Domain"/>
    <property type="match status" value="1"/>
</dbReference>
<dbReference type="GO" id="GO:0005737">
    <property type="term" value="C:cytoplasm"/>
    <property type="evidence" value="ECO:0007669"/>
    <property type="project" value="TreeGrafter"/>
</dbReference>
<dbReference type="InterPro" id="IPR045886">
    <property type="entry name" value="ThiF/MoeB/HesA"/>
</dbReference>
<dbReference type="PANTHER" id="PTHR10953">
    <property type="entry name" value="UBIQUITIN-ACTIVATING ENZYME E1"/>
    <property type="match status" value="1"/>
</dbReference>
<dbReference type="SUPFAM" id="SSF69572">
    <property type="entry name" value="Activating enzymes of the ubiquitin-like proteins"/>
    <property type="match status" value="1"/>
</dbReference>
<evidence type="ECO:0000259" key="2">
    <source>
        <dbReference type="Pfam" id="PF00899"/>
    </source>
</evidence>
<dbReference type="CDD" id="cd00757">
    <property type="entry name" value="ThiF_MoeB_HesA_family"/>
    <property type="match status" value="1"/>
</dbReference>
<dbReference type="PANTHER" id="PTHR10953:SF102">
    <property type="entry name" value="ADENYLYLTRANSFERASE AND SULFURTRANSFERASE MOCS3"/>
    <property type="match status" value="1"/>
</dbReference>
<evidence type="ECO:0000313" key="4">
    <source>
        <dbReference type="EMBL" id="ALU32838.1"/>
    </source>
</evidence>
<dbReference type="GO" id="GO:0016779">
    <property type="term" value="F:nucleotidyltransferase activity"/>
    <property type="evidence" value="ECO:0007669"/>
    <property type="project" value="TreeGrafter"/>
</dbReference>
<evidence type="ECO:0000256" key="1">
    <source>
        <dbReference type="ARBA" id="ARBA00009919"/>
    </source>
</evidence>
<dbReference type="GO" id="GO:0004792">
    <property type="term" value="F:thiosulfate-cyanide sulfurtransferase activity"/>
    <property type="evidence" value="ECO:0007669"/>
    <property type="project" value="TreeGrafter"/>
</dbReference>
<gene>
    <name evidence="3" type="ORF">ATY89_05390</name>
    <name evidence="4" type="ORF">ATZ20_08410</name>
</gene>
<sequence>MERYARQLLVLGLGVQEKISQLKIAIVGCGALGTTLAELLARLGVGKIKLIDADIVEVTNLHRTHLFEESDIGKPKATVCAEKIRKINSGIKVEVVNDIIDSNNAEEMLKDSDYIFDALDNLYYRFLLNDVAVKLRIPLVYGGVMGEYSSVMLIVPREGPCLRCFMNYDEHENEVNACETIGTLDTVISITASLQVQLMLNHLRNQANLHSLYYLDTRELRIDNVKISKNDKCPTCSLERFDFLDGRMKQPSCGLSRLDIESHEFLVRDEENGNLVICYPSGKCFKKSNR</sequence>
<dbReference type="Proteomes" id="UP000060043">
    <property type="component" value="Chromosome"/>
</dbReference>
<evidence type="ECO:0000313" key="6">
    <source>
        <dbReference type="Proteomes" id="UP000065473"/>
    </source>
</evidence>
<dbReference type="GeneID" id="14550707"/>
<dbReference type="EMBL" id="CP013695">
    <property type="protein sequence ID" value="ALU32838.1"/>
    <property type="molecule type" value="Genomic_DNA"/>
</dbReference>
<dbReference type="STRING" id="1435377.SUSAZ_00905"/>
<name>A0A0U3H5U9_9CREN</name>
<dbReference type="RefSeq" id="WP_011277099.1">
    <property type="nucleotide sequence ID" value="NZ_BHWZ01000001.1"/>
</dbReference>
<feature type="domain" description="THIF-type NAD/FAD binding fold" evidence="2">
    <location>
        <begin position="4"/>
        <end position="234"/>
    </location>
</feature>
<proteinExistence type="inferred from homology"/>
<dbReference type="GO" id="GO:0008641">
    <property type="term" value="F:ubiquitin-like modifier activating enzyme activity"/>
    <property type="evidence" value="ECO:0007669"/>
    <property type="project" value="InterPro"/>
</dbReference>
<dbReference type="Pfam" id="PF00899">
    <property type="entry name" value="ThiF"/>
    <property type="match status" value="1"/>
</dbReference>
<dbReference type="EMBL" id="CP013694">
    <property type="protein sequence ID" value="ALU30576.1"/>
    <property type="molecule type" value="Genomic_DNA"/>
</dbReference>
<evidence type="ECO:0000313" key="5">
    <source>
        <dbReference type="Proteomes" id="UP000060043"/>
    </source>
</evidence>
<dbReference type="PaxDb" id="1435377-SUSAZ_00905"/>
<organism evidence="4 5">
    <name type="scientific">Sulfolobus acidocaldarius</name>
    <dbReference type="NCBI Taxonomy" id="2285"/>
    <lineage>
        <taxon>Archaea</taxon>
        <taxon>Thermoproteota</taxon>
        <taxon>Thermoprotei</taxon>
        <taxon>Sulfolobales</taxon>
        <taxon>Sulfolobaceae</taxon>
        <taxon>Sulfolobus</taxon>
    </lineage>
</organism>
<comment type="similarity">
    <text evidence="1">Belongs to the HesA/MoeB/ThiF family.</text>
</comment>
<dbReference type="InterPro" id="IPR000594">
    <property type="entry name" value="ThiF_NAD_FAD-bd"/>
</dbReference>
<dbReference type="OMA" id="LGSWEVY"/>
<dbReference type="OrthoDB" id="7915at2157"/>
<dbReference type="Proteomes" id="UP000065473">
    <property type="component" value="Chromosome"/>
</dbReference>
<accession>A0A0U3H5U9</accession>
<protein>
    <submittedName>
        <fullName evidence="4">Thiamine biosynthesis protein ThiF</fullName>
    </submittedName>
</protein>
<evidence type="ECO:0000313" key="3">
    <source>
        <dbReference type="EMBL" id="ALU30576.1"/>
    </source>
</evidence>
<dbReference type="FunFam" id="3.40.50.720:FF:000080">
    <property type="entry name" value="Thiazole biosynthesis adenylyltransferase ThiF"/>
    <property type="match status" value="1"/>
</dbReference>